<sequence>MSEYSFKYGSTLCNFEIQSEDLLHILKPRYADPITDVQKKCIEALMNPIGTPPLERIINPGENVLLIVSDITRAWIRTNQFLIHIINYLNDLGISDQDISVLIALGTHRPSTEEEKQLIVGDEIYNRIAVYDHDCFDPEQLSYLGTSSAGTPIYIHKKVVAADRVILTGGIVFHLFAGFGGGAKGMVPGVAGLDTIQHNHRLTFYEGESAGLNPDACSNKIEGNPMRQDITEICRKVNPDFLFNAVLDAEGNFIEFVAGDFETAWLKGCNIIRQLYGVEVQQKADLIIASAGGYPKDINLYQSVKTMDNCIFGGKEDSVILLLAECRDGLGADEFLQWFQYDTLEKMEAALKQNFTVPGYAAYKAAYVAKYRKLILVSALEEKVVKKLGFIPVKSPEEALSLAYSLTGEHPKITLMPYGANTLPILI</sequence>
<dbReference type="Gene3D" id="3.90.226.30">
    <property type="match status" value="1"/>
</dbReference>
<dbReference type="PANTHER" id="PTHR33171:SF17">
    <property type="entry name" value="LARA-LIKE N-TERMINAL DOMAIN-CONTAINING PROTEIN"/>
    <property type="match status" value="1"/>
</dbReference>
<dbReference type="KEGG" id="gfe:Gferi_16545"/>
<evidence type="ECO:0000259" key="1">
    <source>
        <dbReference type="Pfam" id="PF09861"/>
    </source>
</evidence>
<dbReference type="PANTHER" id="PTHR33171">
    <property type="entry name" value="LAR_N DOMAIN-CONTAINING PROTEIN"/>
    <property type="match status" value="1"/>
</dbReference>
<dbReference type="Gene3D" id="3.40.50.11440">
    <property type="match status" value="1"/>
</dbReference>
<dbReference type="Pfam" id="PF21113">
    <property type="entry name" value="LarA_C"/>
    <property type="match status" value="1"/>
</dbReference>
<dbReference type="RefSeq" id="WP_069978417.1">
    <property type="nucleotide sequence ID" value="NZ_CP017269.1"/>
</dbReference>
<dbReference type="InterPro" id="IPR018657">
    <property type="entry name" value="LarA-like_N"/>
</dbReference>
<dbReference type="OrthoDB" id="9770545at2"/>
<gene>
    <name evidence="3" type="ORF">Gferi_16545</name>
</gene>
<dbReference type="NCBIfam" id="NF033504">
    <property type="entry name" value="Ni_dep_LarA"/>
    <property type="match status" value="1"/>
</dbReference>
<dbReference type="Pfam" id="PF09861">
    <property type="entry name" value="Lar_N"/>
    <property type="match status" value="1"/>
</dbReference>
<proteinExistence type="predicted"/>
<protein>
    <submittedName>
        <fullName evidence="3">Uncharacterized protein</fullName>
    </submittedName>
</protein>
<organism evidence="3 4">
    <name type="scientific">Geosporobacter ferrireducens</name>
    <dbReference type="NCBI Taxonomy" id="1424294"/>
    <lineage>
        <taxon>Bacteria</taxon>
        <taxon>Bacillati</taxon>
        <taxon>Bacillota</taxon>
        <taxon>Clostridia</taxon>
        <taxon>Peptostreptococcales</taxon>
        <taxon>Thermotaleaceae</taxon>
        <taxon>Geosporobacter</taxon>
    </lineage>
</organism>
<feature type="domain" description="LarA-like N-terminal" evidence="1">
    <location>
        <begin position="8"/>
        <end position="206"/>
    </location>
</feature>
<dbReference type="InterPro" id="IPR048068">
    <property type="entry name" value="LarA-like"/>
</dbReference>
<dbReference type="GO" id="GO:0050043">
    <property type="term" value="F:lactate racemase activity"/>
    <property type="evidence" value="ECO:0007669"/>
    <property type="project" value="InterPro"/>
</dbReference>
<dbReference type="InterPro" id="IPR047926">
    <property type="entry name" value="Ni_dep_LarA"/>
</dbReference>
<dbReference type="InterPro" id="IPR043166">
    <property type="entry name" value="LarA-like_C"/>
</dbReference>
<reference evidence="3 4" key="1">
    <citation type="submission" date="2016-09" db="EMBL/GenBank/DDBJ databases">
        <title>Genomic analysis reveals versatility of anaerobic energy metabolism of Geosporobacter ferrireducens IRF9 of phylum Firmicutes.</title>
        <authorList>
            <person name="Kim S.-J."/>
        </authorList>
    </citation>
    <scope>NUCLEOTIDE SEQUENCE [LARGE SCALE GENOMIC DNA]</scope>
    <source>
        <strain evidence="3 4">IRF9</strain>
    </source>
</reference>
<dbReference type="Proteomes" id="UP000095743">
    <property type="component" value="Chromosome"/>
</dbReference>
<accession>A0A1D8GJD7</accession>
<dbReference type="EMBL" id="CP017269">
    <property type="protein sequence ID" value="AOT71023.1"/>
    <property type="molecule type" value="Genomic_DNA"/>
</dbReference>
<feature type="domain" description="Lactate racemase C-terminal" evidence="2">
    <location>
        <begin position="281"/>
        <end position="420"/>
    </location>
</feature>
<evidence type="ECO:0000259" key="2">
    <source>
        <dbReference type="Pfam" id="PF21113"/>
    </source>
</evidence>
<evidence type="ECO:0000313" key="4">
    <source>
        <dbReference type="Proteomes" id="UP000095743"/>
    </source>
</evidence>
<evidence type="ECO:0000313" key="3">
    <source>
        <dbReference type="EMBL" id="AOT71023.1"/>
    </source>
</evidence>
<dbReference type="STRING" id="1424294.Gferi_16545"/>
<dbReference type="AlphaFoldDB" id="A0A1D8GJD7"/>
<keyword evidence="4" id="KW-1185">Reference proteome</keyword>
<dbReference type="InterPro" id="IPR048520">
    <property type="entry name" value="LarA_C"/>
</dbReference>
<name>A0A1D8GJD7_9FIRM</name>